<dbReference type="SUPFAM" id="SSF69318">
    <property type="entry name" value="Integrin alpha N-terminal domain"/>
    <property type="match status" value="1"/>
</dbReference>
<dbReference type="InterPro" id="IPR028994">
    <property type="entry name" value="Integrin_alpha_N"/>
</dbReference>
<keyword evidence="1" id="KW-0732">Signal</keyword>
<evidence type="ECO:0000313" key="4">
    <source>
        <dbReference type="Proteomes" id="UP001268089"/>
    </source>
</evidence>
<evidence type="ECO:0000259" key="2">
    <source>
        <dbReference type="Pfam" id="PF07593"/>
    </source>
</evidence>
<keyword evidence="4" id="KW-1185">Reference proteome</keyword>
<dbReference type="PANTHER" id="PTHR16026">
    <property type="entry name" value="CARTILAGE ACIDIC PROTEIN 1"/>
    <property type="match status" value="1"/>
</dbReference>
<sequence>MHPLDWISRPAVRGVMVGLCLVPWAWAADMSVPATPRFVEETDAAGLQSRFEGEGEYMVGGGVATFDCDGDGLPEVYVTAGVNKAKFLRNRSARGGALKLQEERSGLELTNAIGAYPLDIDGDGQIDLVVLRVGEVQVFKGLGQCKFEKANDAWSIHTGNGWHTAFSATWEQGQRWPTLAIGTYTDRSKPEFPWGSCTPGLLLRPKEGGGYQQATPLVPGHCALSMLFSDWNRSGTAALRVSNDREYYKGGEEQLWQMPAGAAPTLYTAAQGWKPLQIWGMGIASHDLNGDGYPDVFLTSMSDNKLQTLEAGAAQPRFTDMAFKRGVTAHRPYVGGDVHPSTAWHAQFADMNNDGLTDLFVVKGNVSTMPDFATLDPNNLLLQKTDGNFVEAGSQAGLASFKRGRGGMVVDLNGDGLLDVLVVNRWDKAQVWRQTSSGAPAEASHWLQLRLQQPDGNRDAIGAWVEVRLGEGETARVVRQELTVGGGHASGHLGWMHFGLGSAANAQLRVQWPHGGWSDWMPAKADAFYTLSPQGLVNWKAP</sequence>
<feature type="domain" description="ASPIC/UnbV" evidence="2">
    <location>
        <begin position="460"/>
        <end position="529"/>
    </location>
</feature>
<comment type="caution">
    <text evidence="3">The sequence shown here is derived from an EMBL/GenBank/DDBJ whole genome shotgun (WGS) entry which is preliminary data.</text>
</comment>
<dbReference type="InterPro" id="IPR011519">
    <property type="entry name" value="UnbV_ASPIC"/>
</dbReference>
<protein>
    <recommendedName>
        <fullName evidence="2">ASPIC/UnbV domain-containing protein</fullName>
    </recommendedName>
</protein>
<name>A0ABU1ZLJ4_9BURK</name>
<dbReference type="Gene3D" id="2.130.10.130">
    <property type="entry name" value="Integrin alpha, N-terminal"/>
    <property type="match status" value="1"/>
</dbReference>
<organism evidence="3 4">
    <name type="scientific">Rhodoferax saidenbachensis</name>
    <dbReference type="NCBI Taxonomy" id="1484693"/>
    <lineage>
        <taxon>Bacteria</taxon>
        <taxon>Pseudomonadati</taxon>
        <taxon>Pseudomonadota</taxon>
        <taxon>Betaproteobacteria</taxon>
        <taxon>Burkholderiales</taxon>
        <taxon>Comamonadaceae</taxon>
        <taxon>Rhodoferax</taxon>
    </lineage>
</organism>
<dbReference type="InterPro" id="IPR013517">
    <property type="entry name" value="FG-GAP"/>
</dbReference>
<dbReference type="EMBL" id="JAVDXO010000002">
    <property type="protein sequence ID" value="MDR7305755.1"/>
    <property type="molecule type" value="Genomic_DNA"/>
</dbReference>
<gene>
    <name evidence="3" type="ORF">J2X15_001033</name>
</gene>
<accession>A0ABU1ZLJ4</accession>
<proteinExistence type="predicted"/>
<reference evidence="3 4" key="1">
    <citation type="submission" date="2023-07" db="EMBL/GenBank/DDBJ databases">
        <title>Sorghum-associated microbial communities from plants grown in Nebraska, USA.</title>
        <authorList>
            <person name="Schachtman D."/>
        </authorList>
    </citation>
    <scope>NUCLEOTIDE SEQUENCE [LARGE SCALE GENOMIC DNA]</scope>
    <source>
        <strain evidence="3 4">BE308</strain>
    </source>
</reference>
<dbReference type="Pfam" id="PF13517">
    <property type="entry name" value="FG-GAP_3"/>
    <property type="match status" value="2"/>
</dbReference>
<dbReference type="RefSeq" id="WP_310340010.1">
    <property type="nucleotide sequence ID" value="NZ_JAVDXO010000002.1"/>
</dbReference>
<dbReference type="Pfam" id="PF07593">
    <property type="entry name" value="UnbV_ASPIC"/>
    <property type="match status" value="1"/>
</dbReference>
<evidence type="ECO:0000256" key="1">
    <source>
        <dbReference type="ARBA" id="ARBA00022729"/>
    </source>
</evidence>
<dbReference type="Proteomes" id="UP001268089">
    <property type="component" value="Unassembled WGS sequence"/>
</dbReference>
<dbReference type="InterPro" id="IPR027039">
    <property type="entry name" value="Crtac1"/>
</dbReference>
<evidence type="ECO:0000313" key="3">
    <source>
        <dbReference type="EMBL" id="MDR7305755.1"/>
    </source>
</evidence>
<dbReference type="PANTHER" id="PTHR16026:SF0">
    <property type="entry name" value="CARTILAGE ACIDIC PROTEIN 1"/>
    <property type="match status" value="1"/>
</dbReference>